<protein>
    <recommendedName>
        <fullName evidence="2">DC1 domain-containing protein</fullName>
    </recommendedName>
</protein>
<dbReference type="EMBL" id="BPVZ01000011">
    <property type="protein sequence ID" value="GKU97514.1"/>
    <property type="molecule type" value="Genomic_DNA"/>
</dbReference>
<dbReference type="Proteomes" id="UP001054252">
    <property type="component" value="Unassembled WGS sequence"/>
</dbReference>
<dbReference type="AlphaFoldDB" id="A0AAV5IIP4"/>
<dbReference type="PANTHER" id="PTHR46288">
    <property type="entry name" value="PHORBOL-ESTER/DAG-TYPE DOMAIN-CONTAINING PROTEIN"/>
    <property type="match status" value="1"/>
</dbReference>
<feature type="domain" description="DC1" evidence="2">
    <location>
        <begin position="6"/>
        <end position="55"/>
    </location>
</feature>
<dbReference type="InterPro" id="IPR004146">
    <property type="entry name" value="DC1"/>
</dbReference>
<dbReference type="PANTHER" id="PTHR46288:SF27">
    <property type="entry name" value="CYSTEINE_HISTIDINE-RICH C1 DOMAIN FAMILY PROTEIN"/>
    <property type="match status" value="1"/>
</dbReference>
<evidence type="ECO:0000256" key="1">
    <source>
        <dbReference type="ARBA" id="ARBA00022737"/>
    </source>
</evidence>
<sequence length="275" mass="31415">MEISHFSHHHRLVLLDQETDTAKSPKHCCFGCEEAVEGSTYSCRQCGFFLHKKCAELPGEINHPLHHQHPLVLSVTPYRHSIGFLCNLCYGEREGFAYHCSSCKFDLDIRCATHPKLVAGDFQKLQHFSHDHPLIFKSIFFPSPPLTIAHNSFHPTIFSFHLRPLETRSVRDKHMEINHFSHHHRLVLLDPETGTDQSPKHYCSGCEEAAEGSTYSCRQCRFFLHKKCAELPGVQRDLLTTAILVGLTLTLDALPIQNLLLEIFKRFSILATTIH</sequence>
<keyword evidence="1" id="KW-0677">Repeat</keyword>
<gene>
    <name evidence="3" type="ORF">SLEP1_g10657</name>
</gene>
<reference evidence="3 4" key="1">
    <citation type="journal article" date="2021" name="Commun. Biol.">
        <title>The genome of Shorea leprosula (Dipterocarpaceae) highlights the ecological relevance of drought in aseasonal tropical rainforests.</title>
        <authorList>
            <person name="Ng K.K.S."/>
            <person name="Kobayashi M.J."/>
            <person name="Fawcett J.A."/>
            <person name="Hatakeyama M."/>
            <person name="Paape T."/>
            <person name="Ng C.H."/>
            <person name="Ang C.C."/>
            <person name="Tnah L.H."/>
            <person name="Lee C.T."/>
            <person name="Nishiyama T."/>
            <person name="Sese J."/>
            <person name="O'Brien M.J."/>
            <person name="Copetti D."/>
            <person name="Mohd Noor M.I."/>
            <person name="Ong R.C."/>
            <person name="Putra M."/>
            <person name="Sireger I.Z."/>
            <person name="Indrioko S."/>
            <person name="Kosugi Y."/>
            <person name="Izuno A."/>
            <person name="Isagi Y."/>
            <person name="Lee S.L."/>
            <person name="Shimizu K.K."/>
        </authorList>
    </citation>
    <scope>NUCLEOTIDE SEQUENCE [LARGE SCALE GENOMIC DNA]</scope>
    <source>
        <strain evidence="3">214</strain>
    </source>
</reference>
<proteinExistence type="predicted"/>
<evidence type="ECO:0000313" key="3">
    <source>
        <dbReference type="EMBL" id="GKU97514.1"/>
    </source>
</evidence>
<keyword evidence="4" id="KW-1185">Reference proteome</keyword>
<dbReference type="SUPFAM" id="SSF57889">
    <property type="entry name" value="Cysteine-rich domain"/>
    <property type="match status" value="2"/>
</dbReference>
<dbReference type="InterPro" id="IPR046349">
    <property type="entry name" value="C1-like_sf"/>
</dbReference>
<accession>A0AAV5IIP4</accession>
<evidence type="ECO:0000259" key="2">
    <source>
        <dbReference type="Pfam" id="PF03107"/>
    </source>
</evidence>
<feature type="domain" description="DC1" evidence="2">
    <location>
        <begin position="180"/>
        <end position="229"/>
    </location>
</feature>
<evidence type="ECO:0000313" key="4">
    <source>
        <dbReference type="Proteomes" id="UP001054252"/>
    </source>
</evidence>
<feature type="domain" description="DC1" evidence="2">
    <location>
        <begin position="65"/>
        <end position="112"/>
    </location>
</feature>
<organism evidence="3 4">
    <name type="scientific">Rubroshorea leprosula</name>
    <dbReference type="NCBI Taxonomy" id="152421"/>
    <lineage>
        <taxon>Eukaryota</taxon>
        <taxon>Viridiplantae</taxon>
        <taxon>Streptophyta</taxon>
        <taxon>Embryophyta</taxon>
        <taxon>Tracheophyta</taxon>
        <taxon>Spermatophyta</taxon>
        <taxon>Magnoliopsida</taxon>
        <taxon>eudicotyledons</taxon>
        <taxon>Gunneridae</taxon>
        <taxon>Pentapetalae</taxon>
        <taxon>rosids</taxon>
        <taxon>malvids</taxon>
        <taxon>Malvales</taxon>
        <taxon>Dipterocarpaceae</taxon>
        <taxon>Rubroshorea</taxon>
    </lineage>
</organism>
<name>A0AAV5IIP4_9ROSI</name>
<comment type="caution">
    <text evidence="3">The sequence shown here is derived from an EMBL/GenBank/DDBJ whole genome shotgun (WGS) entry which is preliminary data.</text>
</comment>
<dbReference type="Pfam" id="PF03107">
    <property type="entry name" value="C1_2"/>
    <property type="match status" value="3"/>
</dbReference>